<sequence>MSSAAEEQQGALFEAKSLDTVVNEGDEVCPAFSKQYFSGGVLSSQRSETTNKSLKRSLCVTADLCDFYNIFCNVVSNWRSKENGEDHRCSKCNVEMAFPLVNILKHAMSVYTVEAFLMFEKEFIDGAAYNYKTVESSSCAMVLHACCVEQVLDQYIIRRWHKGIKDGQTLDLGTSNGKEHVGYSLVWKMQMIRKMNSIITASQKNKNARAHCEKYCMELKEVIEFDMGSMDIDEDGQGTDSNSLPNVLNPPGSHGQTLDLGTSNGKEHVGYSLVWKMQMIRKMNSIITASQKNKNARAHCEKYCMELKEVIEFDMGSMDIDEDGQGTDSNSLPNVLNPPGSRVRNKRFKSIVEKKCDQVKRRKSKKLLKADISLPLCNLLSSISHGSFPLLYFQSSYYSHPSNINAVFMPLTAPLVVQQFHTDKLLAYATYNDEH</sequence>
<keyword evidence="2" id="KW-1185">Reference proteome</keyword>
<evidence type="ECO:0000313" key="2">
    <source>
        <dbReference type="Proteomes" id="UP001153076"/>
    </source>
</evidence>
<dbReference type="OrthoDB" id="2402896at2759"/>
<evidence type="ECO:0008006" key="3">
    <source>
        <dbReference type="Google" id="ProtNLM"/>
    </source>
</evidence>
<dbReference type="EMBL" id="JAKOGI010000459">
    <property type="protein sequence ID" value="KAJ8434669.1"/>
    <property type="molecule type" value="Genomic_DNA"/>
</dbReference>
<dbReference type="AlphaFoldDB" id="A0A9Q1QAP4"/>
<proteinExistence type="predicted"/>
<reference evidence="1" key="1">
    <citation type="submission" date="2022-04" db="EMBL/GenBank/DDBJ databases">
        <title>Carnegiea gigantea Genome sequencing and assembly v2.</title>
        <authorList>
            <person name="Copetti D."/>
            <person name="Sanderson M.J."/>
            <person name="Burquez A."/>
            <person name="Wojciechowski M.F."/>
        </authorList>
    </citation>
    <scope>NUCLEOTIDE SEQUENCE</scope>
    <source>
        <strain evidence="1">SGP5-SGP5p</strain>
        <tissue evidence="1">Aerial part</tissue>
    </source>
</reference>
<name>A0A9Q1QAP4_9CARY</name>
<comment type="caution">
    <text evidence="1">The sequence shown here is derived from an EMBL/GenBank/DDBJ whole genome shotgun (WGS) entry which is preliminary data.</text>
</comment>
<dbReference type="PANTHER" id="PTHR47718">
    <property type="entry name" value="OS01G0519700 PROTEIN"/>
    <property type="match status" value="1"/>
</dbReference>
<accession>A0A9Q1QAP4</accession>
<dbReference type="Proteomes" id="UP001153076">
    <property type="component" value="Unassembled WGS sequence"/>
</dbReference>
<protein>
    <recommendedName>
        <fullName evidence="3">Protein FAR1-RELATED SEQUENCE</fullName>
    </recommendedName>
</protein>
<organism evidence="1 2">
    <name type="scientific">Carnegiea gigantea</name>
    <dbReference type="NCBI Taxonomy" id="171969"/>
    <lineage>
        <taxon>Eukaryota</taxon>
        <taxon>Viridiplantae</taxon>
        <taxon>Streptophyta</taxon>
        <taxon>Embryophyta</taxon>
        <taxon>Tracheophyta</taxon>
        <taxon>Spermatophyta</taxon>
        <taxon>Magnoliopsida</taxon>
        <taxon>eudicotyledons</taxon>
        <taxon>Gunneridae</taxon>
        <taxon>Pentapetalae</taxon>
        <taxon>Caryophyllales</taxon>
        <taxon>Cactineae</taxon>
        <taxon>Cactaceae</taxon>
        <taxon>Cactoideae</taxon>
        <taxon>Echinocereeae</taxon>
        <taxon>Carnegiea</taxon>
    </lineage>
</organism>
<dbReference type="PANTHER" id="PTHR47718:SF17">
    <property type="entry name" value="PROTEIN FAR1-RELATED SEQUENCE 5-LIKE"/>
    <property type="match status" value="1"/>
</dbReference>
<evidence type="ECO:0000313" key="1">
    <source>
        <dbReference type="EMBL" id="KAJ8434669.1"/>
    </source>
</evidence>
<gene>
    <name evidence="1" type="ORF">Cgig2_030055</name>
</gene>